<dbReference type="EMBL" id="JACATG010000001">
    <property type="protein sequence ID" value="NWK13418.1"/>
    <property type="molecule type" value="Genomic_DNA"/>
</dbReference>
<dbReference type="PANTHER" id="PTHR30195">
    <property type="entry name" value="TYPE I SITE-SPECIFIC DEOXYRIBONUCLEASE PROTEIN SUBUNIT M AND R"/>
    <property type="match status" value="1"/>
</dbReference>
<dbReference type="Proteomes" id="UP000575480">
    <property type="component" value="Unassembled WGS sequence"/>
</dbReference>
<feature type="domain" description="Helicase ATP-binding" evidence="11">
    <location>
        <begin position="306"/>
        <end position="465"/>
    </location>
</feature>
<dbReference type="SUPFAM" id="SSF52540">
    <property type="entry name" value="P-loop containing nucleoside triphosphate hydrolases"/>
    <property type="match status" value="2"/>
</dbReference>
<keyword evidence="9" id="KW-0067">ATP-binding</keyword>
<dbReference type="InterPro" id="IPR040980">
    <property type="entry name" value="SWI2_SNF2"/>
</dbReference>
<dbReference type="Proteomes" id="UP000535457">
    <property type="component" value="Unassembled WGS sequence"/>
</dbReference>
<evidence type="ECO:0000256" key="5">
    <source>
        <dbReference type="ARBA" id="ARBA00022741"/>
    </source>
</evidence>
<evidence type="ECO:0000313" key="15">
    <source>
        <dbReference type="Proteomes" id="UP000575480"/>
    </source>
</evidence>
<accession>A0A7K4MU04</accession>
<evidence type="ECO:0000256" key="4">
    <source>
        <dbReference type="ARBA" id="ARBA00022722"/>
    </source>
</evidence>
<evidence type="ECO:0000256" key="6">
    <source>
        <dbReference type="ARBA" id="ARBA00022747"/>
    </source>
</evidence>
<dbReference type="EMBL" id="JACATH010000002">
    <property type="protein sequence ID" value="NWJ56968.1"/>
    <property type="molecule type" value="Genomic_DNA"/>
</dbReference>
<evidence type="ECO:0000256" key="3">
    <source>
        <dbReference type="ARBA" id="ARBA00012654"/>
    </source>
</evidence>
<keyword evidence="8 12" id="KW-0378">Hydrolase</keyword>
<organism evidence="12 15">
    <name type="scientific">Marine Group I thaumarchaeote</name>
    <dbReference type="NCBI Taxonomy" id="2511932"/>
    <lineage>
        <taxon>Archaea</taxon>
        <taxon>Nitrososphaerota</taxon>
        <taxon>Marine Group I</taxon>
    </lineage>
</organism>
<dbReference type="Pfam" id="PF11867">
    <property type="entry name" value="T1RH-like_C"/>
    <property type="match status" value="1"/>
</dbReference>
<dbReference type="SMART" id="SM00487">
    <property type="entry name" value="DEXDc"/>
    <property type="match status" value="1"/>
</dbReference>
<dbReference type="InterPro" id="IPR027417">
    <property type="entry name" value="P-loop_NTPase"/>
</dbReference>
<dbReference type="GO" id="GO:0009307">
    <property type="term" value="P:DNA restriction-modification system"/>
    <property type="evidence" value="ECO:0007669"/>
    <property type="project" value="UniProtKB-KW"/>
</dbReference>
<dbReference type="GO" id="GO:0005524">
    <property type="term" value="F:ATP binding"/>
    <property type="evidence" value="ECO:0007669"/>
    <property type="project" value="UniProtKB-KW"/>
</dbReference>
<dbReference type="EC" id="3.1.21.3" evidence="3"/>
<dbReference type="InterPro" id="IPR021810">
    <property type="entry name" value="T1RH-like_C"/>
</dbReference>
<evidence type="ECO:0000256" key="2">
    <source>
        <dbReference type="ARBA" id="ARBA00008598"/>
    </source>
</evidence>
<proteinExistence type="inferred from homology"/>
<comment type="similarity">
    <text evidence="2">Belongs to the HsdR family.</text>
</comment>
<name>A0A7K4MU04_9ARCH</name>
<dbReference type="InterPro" id="IPR004473">
    <property type="entry name" value="Restrct_endonuc_typeI_HsdR"/>
</dbReference>
<dbReference type="Gene3D" id="3.40.50.300">
    <property type="entry name" value="P-loop containing nucleotide triphosphate hydrolases"/>
    <property type="match status" value="2"/>
</dbReference>
<evidence type="ECO:0000313" key="12">
    <source>
        <dbReference type="EMBL" id="NWJ56968.1"/>
    </source>
</evidence>
<evidence type="ECO:0000256" key="10">
    <source>
        <dbReference type="ARBA" id="ARBA00023125"/>
    </source>
</evidence>
<keyword evidence="10" id="KW-0238">DNA-binding</keyword>
<dbReference type="Gene3D" id="3.90.1570.50">
    <property type="match status" value="1"/>
</dbReference>
<dbReference type="GO" id="GO:0009035">
    <property type="term" value="F:type I site-specific deoxyribonuclease activity"/>
    <property type="evidence" value="ECO:0007669"/>
    <property type="project" value="UniProtKB-EC"/>
</dbReference>
<dbReference type="GO" id="GO:0120545">
    <property type="term" value="F:nucleic acid conformation isomerase activity"/>
    <property type="evidence" value="ECO:0007669"/>
    <property type="project" value="UniProtKB-ARBA"/>
</dbReference>
<keyword evidence="7" id="KW-0255">Endonuclease</keyword>
<dbReference type="Pfam" id="PF04313">
    <property type="entry name" value="HSDR_N"/>
    <property type="match status" value="1"/>
</dbReference>
<evidence type="ECO:0000256" key="1">
    <source>
        <dbReference type="ARBA" id="ARBA00000851"/>
    </source>
</evidence>
<keyword evidence="5" id="KW-0547">Nucleotide-binding</keyword>
<dbReference type="InterPro" id="IPR014001">
    <property type="entry name" value="Helicase_ATP-bd"/>
</dbReference>
<dbReference type="GO" id="GO:0003677">
    <property type="term" value="F:DNA binding"/>
    <property type="evidence" value="ECO:0007669"/>
    <property type="project" value="UniProtKB-KW"/>
</dbReference>
<dbReference type="CDD" id="cd22332">
    <property type="entry name" value="HsdR_N"/>
    <property type="match status" value="1"/>
</dbReference>
<dbReference type="CDD" id="cd18800">
    <property type="entry name" value="SF2_C_EcoR124I-like"/>
    <property type="match status" value="1"/>
</dbReference>
<dbReference type="InterPro" id="IPR055180">
    <property type="entry name" value="HsdR_RecA-like_helicase_dom_2"/>
</dbReference>
<reference evidence="12" key="2">
    <citation type="submission" date="2020-06" db="EMBL/GenBank/DDBJ databases">
        <authorList>
            <person name="Wang Y."/>
        </authorList>
    </citation>
    <scope>NUCLEOTIDE SEQUENCE</scope>
    <source>
        <strain evidence="12">L15a</strain>
        <strain evidence="13">L19a</strain>
    </source>
</reference>
<keyword evidence="4" id="KW-0540">Nuclease</keyword>
<dbReference type="PANTHER" id="PTHR30195:SF15">
    <property type="entry name" value="TYPE I RESTRICTION ENZYME HINDI ENDONUCLEASE SUBUNIT"/>
    <property type="match status" value="1"/>
</dbReference>
<gene>
    <name evidence="13" type="ORF">HX853_02090</name>
    <name evidence="12" type="ORF">HX858_04335</name>
</gene>
<sequence>MKYKVGTNTESTESELPALVLLHEGLGYDYLTNSEVNQIRKKDTEAILYERLKKQLPELNTWMKKHPEAIDLVIEKIREENFAHNRNHPDTNEIIHAMYTELSMDNLKPLEIPFDLGHGEENQTIHLFNFAEPEKNDFLVTNQLTLKKHKGSIIPDVTIFVNGFPLVIIECKSPNISDPIESAIEDNLSKYQTSDNGADRLFFYNLFLIATCGDYAKHGCIEADSNFYAKWSSTHLFTDNEIENLAQRKLREQEKLIAGMLNKKTLINLLESFVIFDKVDGENIKKMAKHQQLRAVSKAITQLKISIKTSSNLGGTIWHSQGSGKSLTMFWLSKQIRKTFGEIPILVVTDRTSLDDQIHINFQGAGWNRPIRVKDANELVTELQSPDKKVIMTTIQKLGLKKNPEILTEQTVIVLTDESHRTEFGETATRMRSALPNAIFFAFTATPIDKGNKVVFDKFGDEIDSYSWAESREDGITVGIEYVPRWVKIEVGEAEMLSLEFEKMFSQFTKAERDAMKRNEIKMNNLRSATKRIESNAKRIVKDFNERVGVEGFKAMIVASNREAATRYKKALDNIKDAPKSMIIMTSDLDEQGIDGDSWDKYYFSKKDREIKSKEFAKADDDHKILIVSDMLLTGYDAPIIQTMYLDHKLKEHTLLQAIARVNRKYKTKQHGTIIDYVNVAKELEEAKSMFKVQQSRDITFDKSALVGILKNFHSIVMKDVEGIDPQDRDSVLERFRAEDKRDIFYTHYKRFEKSLDAVMPEPEANEYLDDFAILTVTIKHIRNYLNKDKFSTKPYSNKIQRLIDKYITTGKVHAPIESIDFDDEQFGVEIKKIKNKRAQNAALTGRIEDIIKMRGPDNPVFYKDIGDKLNALLLLKEETEIEAELIFKRLDELHDESKNEEKRRNELGLSNGFEFAVFGELQKINNDETKCVKASIEIFDKIHSLTEYVDWDENILVKKDMEKFIDQILDSDFPEEKIEKLTENIITLAVKHYT</sequence>
<protein>
    <recommendedName>
        <fullName evidence="3">type I site-specific deoxyribonuclease</fullName>
        <ecNumber evidence="3">3.1.21.3</ecNumber>
    </recommendedName>
</protein>
<evidence type="ECO:0000256" key="9">
    <source>
        <dbReference type="ARBA" id="ARBA00022840"/>
    </source>
</evidence>
<keyword evidence="6" id="KW-0680">Restriction system</keyword>
<reference evidence="14 15" key="1">
    <citation type="journal article" date="2019" name="Environ. Microbiol.">
        <title>Genomics insights into ecotype formation of ammonia-oxidizing archaea in the deep ocean.</title>
        <authorList>
            <person name="Wang Y."/>
            <person name="Huang J.M."/>
            <person name="Cui G.J."/>
            <person name="Nunoura T."/>
            <person name="Takaki Y."/>
            <person name="Li W.L."/>
            <person name="Li J."/>
            <person name="Gao Z.M."/>
            <person name="Takai K."/>
            <person name="Zhang A.Q."/>
            <person name="Stepanauskas R."/>
        </authorList>
    </citation>
    <scope>NUCLEOTIDE SEQUENCE [LARGE SCALE GENOMIC DNA]</scope>
    <source>
        <strain evidence="12 15">L15a</strain>
        <strain evidence="13 14">L19a</strain>
    </source>
</reference>
<dbReference type="PROSITE" id="PS51192">
    <property type="entry name" value="HELICASE_ATP_BIND_1"/>
    <property type="match status" value="1"/>
</dbReference>
<dbReference type="NCBIfam" id="TIGR00348">
    <property type="entry name" value="hsdR"/>
    <property type="match status" value="1"/>
</dbReference>
<dbReference type="InterPro" id="IPR007409">
    <property type="entry name" value="Restrct_endonuc_type1_HsdR_N"/>
</dbReference>
<comment type="catalytic activity">
    <reaction evidence="1">
        <text>Endonucleolytic cleavage of DNA to give random double-stranded fragments with terminal 5'-phosphates, ATP is simultaneously hydrolyzed.</text>
        <dbReference type="EC" id="3.1.21.3"/>
    </reaction>
</comment>
<comment type="caution">
    <text evidence="12">The sequence shown here is derived from an EMBL/GenBank/DDBJ whole genome shotgun (WGS) entry which is preliminary data.</text>
</comment>
<dbReference type="AlphaFoldDB" id="A0A7K4MU04"/>
<dbReference type="InterPro" id="IPR051268">
    <property type="entry name" value="Type-I_R_enzyme_R_subunit"/>
</dbReference>
<evidence type="ECO:0000313" key="13">
    <source>
        <dbReference type="EMBL" id="NWK13418.1"/>
    </source>
</evidence>
<dbReference type="Pfam" id="PF18766">
    <property type="entry name" value="SWI2_SNF2"/>
    <property type="match status" value="1"/>
</dbReference>
<evidence type="ECO:0000256" key="7">
    <source>
        <dbReference type="ARBA" id="ARBA00022759"/>
    </source>
</evidence>
<evidence type="ECO:0000259" key="11">
    <source>
        <dbReference type="PROSITE" id="PS51192"/>
    </source>
</evidence>
<evidence type="ECO:0000313" key="14">
    <source>
        <dbReference type="Proteomes" id="UP000535457"/>
    </source>
</evidence>
<evidence type="ECO:0000256" key="8">
    <source>
        <dbReference type="ARBA" id="ARBA00022801"/>
    </source>
</evidence>
<dbReference type="Pfam" id="PF22679">
    <property type="entry name" value="T1R_D3-like"/>
    <property type="match status" value="1"/>
</dbReference>